<keyword evidence="1" id="KW-0472">Membrane</keyword>
<keyword evidence="3" id="KW-1185">Reference proteome</keyword>
<organism evidence="2 3">
    <name type="scientific">Actinomadura litoris</name>
    <dbReference type="NCBI Taxonomy" id="2678616"/>
    <lineage>
        <taxon>Bacteria</taxon>
        <taxon>Bacillati</taxon>
        <taxon>Actinomycetota</taxon>
        <taxon>Actinomycetes</taxon>
        <taxon>Streptosporangiales</taxon>
        <taxon>Thermomonosporaceae</taxon>
        <taxon>Actinomadura</taxon>
    </lineage>
</organism>
<dbReference type="EMBL" id="WOFH01000015">
    <property type="protein sequence ID" value="MUN41611.1"/>
    <property type="molecule type" value="Genomic_DNA"/>
</dbReference>
<feature type="transmembrane region" description="Helical" evidence="1">
    <location>
        <begin position="12"/>
        <end position="32"/>
    </location>
</feature>
<keyword evidence="1" id="KW-1133">Transmembrane helix</keyword>
<feature type="transmembrane region" description="Helical" evidence="1">
    <location>
        <begin position="44"/>
        <end position="63"/>
    </location>
</feature>
<dbReference type="Proteomes" id="UP000432015">
    <property type="component" value="Unassembled WGS sequence"/>
</dbReference>
<reference evidence="2 3" key="1">
    <citation type="submission" date="2019-11" db="EMBL/GenBank/DDBJ databases">
        <authorList>
            <person name="Cao P."/>
        </authorList>
    </citation>
    <scope>NUCLEOTIDE SEQUENCE [LARGE SCALE GENOMIC DNA]</scope>
    <source>
        <strain evidence="2 3">NEAU-AAG5</strain>
    </source>
</reference>
<evidence type="ECO:0000313" key="3">
    <source>
        <dbReference type="Proteomes" id="UP000432015"/>
    </source>
</evidence>
<dbReference type="RefSeq" id="WP_156220787.1">
    <property type="nucleotide sequence ID" value="NZ_WOFH01000015.1"/>
</dbReference>
<evidence type="ECO:0000313" key="2">
    <source>
        <dbReference type="EMBL" id="MUN41611.1"/>
    </source>
</evidence>
<name>A0A7K1LB00_9ACTN</name>
<sequence>MTTPESDKPLVTVRAALVLTLGVLVGVGAGLLAGAAGRGLPESVLSGCAAAAAGLLLFHQLIAKDE</sequence>
<dbReference type="AlphaFoldDB" id="A0A7K1LB00"/>
<comment type="caution">
    <text evidence="2">The sequence shown here is derived from an EMBL/GenBank/DDBJ whole genome shotgun (WGS) entry which is preliminary data.</text>
</comment>
<proteinExistence type="predicted"/>
<protein>
    <submittedName>
        <fullName evidence="2">Uncharacterized protein</fullName>
    </submittedName>
</protein>
<evidence type="ECO:0000256" key="1">
    <source>
        <dbReference type="SAM" id="Phobius"/>
    </source>
</evidence>
<gene>
    <name evidence="2" type="ORF">GNZ18_34235</name>
</gene>
<accession>A0A7K1LB00</accession>
<keyword evidence="1" id="KW-0812">Transmembrane</keyword>